<organism evidence="2 3">
    <name type="scientific">Pleurodeles waltl</name>
    <name type="common">Iberian ribbed newt</name>
    <dbReference type="NCBI Taxonomy" id="8319"/>
    <lineage>
        <taxon>Eukaryota</taxon>
        <taxon>Metazoa</taxon>
        <taxon>Chordata</taxon>
        <taxon>Craniata</taxon>
        <taxon>Vertebrata</taxon>
        <taxon>Euteleostomi</taxon>
        <taxon>Amphibia</taxon>
        <taxon>Batrachia</taxon>
        <taxon>Caudata</taxon>
        <taxon>Salamandroidea</taxon>
        <taxon>Salamandridae</taxon>
        <taxon>Pleurodelinae</taxon>
        <taxon>Pleurodeles</taxon>
    </lineage>
</organism>
<protein>
    <recommendedName>
        <fullName evidence="4">RRM domain-containing protein</fullName>
    </recommendedName>
</protein>
<dbReference type="InterPro" id="IPR035979">
    <property type="entry name" value="RBD_domain_sf"/>
</dbReference>
<dbReference type="GO" id="GO:0003676">
    <property type="term" value="F:nucleic acid binding"/>
    <property type="evidence" value="ECO:0007669"/>
    <property type="project" value="InterPro"/>
</dbReference>
<sequence length="405" mass="45119">MLGNGNSLTSVDLPCALPEISQAVKQFVEKANVGCASDHDSDSEYACEAPDSYEEPSSCSTPRVSFEQGSDLQSVDSALSADDSSLPEVTLLPESVKWLKSKTNLKKIIHMFGLPNSRYSGQDVHEVCGQFGRVTDMLILFRTNEAFVELDSADAAFAVVQSSKTNPARVKEAVVVLRPVEEIYKSVPGLEAPAEHVKQAVLKLSTGASIKCGSPCVVWVYGHSIVAQAAERFKQQLWGNSASSKRISVFWIGFEDLRLYQLQEKVSETRESGLYPLPDVFVLHLGDNDVPHMSWQEVRDAVIEQYKWLCDFFPSSLIVWSEILPKLFWGDGIEVKSLSQVTQRINNELINLPIKKRFRSILRHKKLKGYAGNFFQPETNLLPVLAIDIFIQDVISFVNSMLVES</sequence>
<dbReference type="InterPro" id="IPR012677">
    <property type="entry name" value="Nucleotide-bd_a/b_plait_sf"/>
</dbReference>
<keyword evidence="3" id="KW-1185">Reference proteome</keyword>
<evidence type="ECO:0000256" key="1">
    <source>
        <dbReference type="SAM" id="MobiDB-lite"/>
    </source>
</evidence>
<dbReference type="Gene3D" id="3.30.70.330">
    <property type="match status" value="1"/>
</dbReference>
<name>A0AAV7WK65_PLEWA</name>
<dbReference type="EMBL" id="JANPWB010000001">
    <property type="protein sequence ID" value="KAJ1213205.1"/>
    <property type="molecule type" value="Genomic_DNA"/>
</dbReference>
<dbReference type="AlphaFoldDB" id="A0AAV7WK65"/>
<dbReference type="SUPFAM" id="SSF54928">
    <property type="entry name" value="RNA-binding domain, RBD"/>
    <property type="match status" value="1"/>
</dbReference>
<feature type="region of interest" description="Disordered" evidence="1">
    <location>
        <begin position="46"/>
        <end position="65"/>
    </location>
</feature>
<reference evidence="2" key="1">
    <citation type="journal article" date="2022" name="bioRxiv">
        <title>Sequencing and chromosome-scale assembly of the giantPleurodeles waltlgenome.</title>
        <authorList>
            <person name="Brown T."/>
            <person name="Elewa A."/>
            <person name="Iarovenko S."/>
            <person name="Subramanian E."/>
            <person name="Araus A.J."/>
            <person name="Petzold A."/>
            <person name="Susuki M."/>
            <person name="Suzuki K.-i.T."/>
            <person name="Hayashi T."/>
            <person name="Toyoda A."/>
            <person name="Oliveira C."/>
            <person name="Osipova E."/>
            <person name="Leigh N.D."/>
            <person name="Simon A."/>
            <person name="Yun M.H."/>
        </authorList>
    </citation>
    <scope>NUCLEOTIDE SEQUENCE</scope>
    <source>
        <strain evidence="2">20211129_DDA</strain>
        <tissue evidence="2">Liver</tissue>
    </source>
</reference>
<evidence type="ECO:0000313" key="2">
    <source>
        <dbReference type="EMBL" id="KAJ1213205.1"/>
    </source>
</evidence>
<gene>
    <name evidence="2" type="ORF">NDU88_000844</name>
</gene>
<comment type="caution">
    <text evidence="2">The sequence shown here is derived from an EMBL/GenBank/DDBJ whole genome shotgun (WGS) entry which is preliminary data.</text>
</comment>
<proteinExistence type="predicted"/>
<evidence type="ECO:0000313" key="3">
    <source>
        <dbReference type="Proteomes" id="UP001066276"/>
    </source>
</evidence>
<dbReference type="Proteomes" id="UP001066276">
    <property type="component" value="Chromosome 1_1"/>
</dbReference>
<dbReference type="SUPFAM" id="SSF52266">
    <property type="entry name" value="SGNH hydrolase"/>
    <property type="match status" value="1"/>
</dbReference>
<evidence type="ECO:0008006" key="4">
    <source>
        <dbReference type="Google" id="ProtNLM"/>
    </source>
</evidence>
<accession>A0AAV7WK65</accession>